<evidence type="ECO:0000313" key="5">
    <source>
        <dbReference type="Proteomes" id="UP000318571"/>
    </source>
</evidence>
<evidence type="ECO:0000259" key="3">
    <source>
        <dbReference type="PROSITE" id="PS01180"/>
    </source>
</evidence>
<accession>A0A553PP78</accession>
<comment type="caution">
    <text evidence="2">Lacks conserved residue(s) required for the propagation of feature annotation.</text>
</comment>
<reference evidence="4 5" key="1">
    <citation type="journal article" date="2018" name="Nat. Ecol. Evol.">
        <title>Genomic signatures of mitonuclear coevolution across populations of Tigriopus californicus.</title>
        <authorList>
            <person name="Barreto F.S."/>
            <person name="Watson E.T."/>
            <person name="Lima T.G."/>
            <person name="Willett C.S."/>
            <person name="Edmands S."/>
            <person name="Li W."/>
            <person name="Burton R.S."/>
        </authorList>
    </citation>
    <scope>NUCLEOTIDE SEQUENCE [LARGE SCALE GENOMIC DNA]</scope>
    <source>
        <strain evidence="4 5">San Diego</strain>
    </source>
</reference>
<organism evidence="4 5">
    <name type="scientific">Tigriopus californicus</name>
    <name type="common">Marine copepod</name>
    <dbReference type="NCBI Taxonomy" id="6832"/>
    <lineage>
        <taxon>Eukaryota</taxon>
        <taxon>Metazoa</taxon>
        <taxon>Ecdysozoa</taxon>
        <taxon>Arthropoda</taxon>
        <taxon>Crustacea</taxon>
        <taxon>Multicrustacea</taxon>
        <taxon>Hexanauplia</taxon>
        <taxon>Copepoda</taxon>
        <taxon>Harpacticoida</taxon>
        <taxon>Harpacticidae</taxon>
        <taxon>Tigriopus</taxon>
    </lineage>
</organism>
<keyword evidence="5" id="KW-1185">Reference proteome</keyword>
<evidence type="ECO:0000313" key="4">
    <source>
        <dbReference type="EMBL" id="TRY79481.1"/>
    </source>
</evidence>
<keyword evidence="1" id="KW-1015">Disulfide bond</keyword>
<feature type="domain" description="CUB" evidence="3">
    <location>
        <begin position="1"/>
        <end position="148"/>
    </location>
</feature>
<dbReference type="InterPro" id="IPR000859">
    <property type="entry name" value="CUB_dom"/>
</dbReference>
<dbReference type="EMBL" id="VCGU01000002">
    <property type="protein sequence ID" value="TRY79481.1"/>
    <property type="molecule type" value="Genomic_DNA"/>
</dbReference>
<dbReference type="Proteomes" id="UP000318571">
    <property type="component" value="Chromosome 6"/>
</dbReference>
<name>A0A553PP78_TIGCA</name>
<gene>
    <name evidence="4" type="ORF">TCAL_09864</name>
</gene>
<comment type="caution">
    <text evidence="4">The sequence shown here is derived from an EMBL/GenBank/DDBJ whole genome shotgun (WGS) entry which is preliminary data.</text>
</comment>
<dbReference type="AlphaFoldDB" id="A0A553PP78"/>
<evidence type="ECO:0000256" key="1">
    <source>
        <dbReference type="ARBA" id="ARBA00023157"/>
    </source>
</evidence>
<evidence type="ECO:0000256" key="2">
    <source>
        <dbReference type="PROSITE-ProRule" id="PRU00059"/>
    </source>
</evidence>
<dbReference type="InterPro" id="IPR058698">
    <property type="entry name" value="CUB_metazoa"/>
</dbReference>
<dbReference type="PANTHER" id="PTHR33236:SF5">
    <property type="entry name" value="CUB DOMAIN-CONTAINING PROTEIN"/>
    <property type="match status" value="1"/>
</dbReference>
<proteinExistence type="predicted"/>
<dbReference type="STRING" id="6832.A0A553PP78"/>
<protein>
    <recommendedName>
        <fullName evidence="3">CUB domain-containing protein</fullName>
    </recommendedName>
</protein>
<dbReference type="PANTHER" id="PTHR33236">
    <property type="entry name" value="INTRAFLAGELLAR TRANSPORT PROTEIN 122 FAMILY PROTEIN-RELATED"/>
    <property type="match status" value="1"/>
</dbReference>
<dbReference type="PROSITE" id="PS01180">
    <property type="entry name" value="CUB"/>
    <property type="match status" value="1"/>
</dbReference>
<sequence>MGRIRTFNYDAAAGTHLPNQRYSACIRQERNMCCIRYQVCGVTPGTQGNALVYSLNIVIAMNALVDNNCSNDYIVIPDSSNRCQPGGGNGPLVNRYCGSVFNPRNGELAHAIVCDCTPPFRVDVVTDVSLDPSNAIRSRGFCLEYMQIPC</sequence>
<dbReference type="Pfam" id="PF26080">
    <property type="entry name" value="CUB_animal"/>
    <property type="match status" value="1"/>
</dbReference>